<dbReference type="EMBL" id="CP015136">
    <property type="protein sequence ID" value="AMY11150.1"/>
    <property type="molecule type" value="Genomic_DNA"/>
</dbReference>
<gene>
    <name evidence="1" type="ORF">LuPra_04397</name>
</gene>
<proteinExistence type="predicted"/>
<name>A0A143PST0_LUTPR</name>
<dbReference type="Proteomes" id="UP000076079">
    <property type="component" value="Chromosome"/>
</dbReference>
<sequence length="66" mass="6750">MSKACLGATDALDISATDAPDMSATDVLGMAATPVLDISAFQHFGILCPGLPQPAGTADCYLHQIE</sequence>
<accession>A0A143PST0</accession>
<protein>
    <submittedName>
        <fullName evidence="1">Uncharacterized protein</fullName>
    </submittedName>
</protein>
<organism evidence="1 2">
    <name type="scientific">Luteitalea pratensis</name>
    <dbReference type="NCBI Taxonomy" id="1855912"/>
    <lineage>
        <taxon>Bacteria</taxon>
        <taxon>Pseudomonadati</taxon>
        <taxon>Acidobacteriota</taxon>
        <taxon>Vicinamibacteria</taxon>
        <taxon>Vicinamibacterales</taxon>
        <taxon>Vicinamibacteraceae</taxon>
        <taxon>Luteitalea</taxon>
    </lineage>
</organism>
<reference evidence="1 2" key="1">
    <citation type="journal article" date="2016" name="Genome Announc.">
        <title>First Complete Genome Sequence of a Subdivision 6 Acidobacterium Strain.</title>
        <authorList>
            <person name="Huang S."/>
            <person name="Vieira S."/>
            <person name="Bunk B."/>
            <person name="Riedel T."/>
            <person name="Sproer C."/>
            <person name="Overmann J."/>
        </authorList>
    </citation>
    <scope>NUCLEOTIDE SEQUENCE [LARGE SCALE GENOMIC DNA]</scope>
    <source>
        <strain evidence="2">DSM 100886 HEG_-6_39</strain>
    </source>
</reference>
<reference evidence="2" key="2">
    <citation type="submission" date="2016-04" db="EMBL/GenBank/DDBJ databases">
        <title>First Complete Genome Sequence of a Subdivision 6 Acidobacterium.</title>
        <authorList>
            <person name="Huang S."/>
            <person name="Vieira S."/>
            <person name="Bunk B."/>
            <person name="Riedel T."/>
            <person name="Sproeer C."/>
            <person name="Overmann J."/>
        </authorList>
    </citation>
    <scope>NUCLEOTIDE SEQUENCE [LARGE SCALE GENOMIC DNA]</scope>
    <source>
        <strain evidence="2">DSM 100886 HEG_-6_39</strain>
    </source>
</reference>
<evidence type="ECO:0000313" key="2">
    <source>
        <dbReference type="Proteomes" id="UP000076079"/>
    </source>
</evidence>
<dbReference type="KEGG" id="abac:LuPra_04397"/>
<dbReference type="AlphaFoldDB" id="A0A143PST0"/>
<dbReference type="STRING" id="1855912.LuPra_04397"/>
<evidence type="ECO:0000313" key="1">
    <source>
        <dbReference type="EMBL" id="AMY11150.1"/>
    </source>
</evidence>
<keyword evidence="2" id="KW-1185">Reference proteome</keyword>